<dbReference type="PANTHER" id="PTHR16943:SF8">
    <property type="entry name" value="2-METHYLCITRATE DEHYDRATASE"/>
    <property type="match status" value="1"/>
</dbReference>
<gene>
    <name evidence="4" type="ORF">GCM10022394_30260</name>
</gene>
<name>A0ABP6W9E7_9GAMM</name>
<keyword evidence="5" id="KW-1185">Reference proteome</keyword>
<dbReference type="InterPro" id="IPR042188">
    <property type="entry name" value="MmgE/PrpD_sf_2"/>
</dbReference>
<organism evidence="4 5">
    <name type="scientific">Zobellella aerophila</name>
    <dbReference type="NCBI Taxonomy" id="870480"/>
    <lineage>
        <taxon>Bacteria</taxon>
        <taxon>Pseudomonadati</taxon>
        <taxon>Pseudomonadota</taxon>
        <taxon>Gammaproteobacteria</taxon>
        <taxon>Aeromonadales</taxon>
        <taxon>Aeromonadaceae</taxon>
        <taxon>Zobellella</taxon>
    </lineage>
</organism>
<dbReference type="InterPro" id="IPR045336">
    <property type="entry name" value="MmgE_PrpD_N"/>
</dbReference>
<evidence type="ECO:0000259" key="3">
    <source>
        <dbReference type="Pfam" id="PF19305"/>
    </source>
</evidence>
<dbReference type="Gene3D" id="3.30.1330.120">
    <property type="entry name" value="2-methylcitrate dehydratase PrpD"/>
    <property type="match status" value="1"/>
</dbReference>
<dbReference type="InterPro" id="IPR042183">
    <property type="entry name" value="MmgE/PrpD_sf_1"/>
</dbReference>
<dbReference type="InterPro" id="IPR036148">
    <property type="entry name" value="MmgE/PrpD_sf"/>
</dbReference>
<evidence type="ECO:0000256" key="1">
    <source>
        <dbReference type="ARBA" id="ARBA00006174"/>
    </source>
</evidence>
<accession>A0ABP6W9E7</accession>
<evidence type="ECO:0000313" key="5">
    <source>
        <dbReference type="Proteomes" id="UP001500795"/>
    </source>
</evidence>
<dbReference type="Gene3D" id="1.10.4100.10">
    <property type="entry name" value="2-methylcitrate dehydratase PrpD"/>
    <property type="match status" value="1"/>
</dbReference>
<comment type="caution">
    <text evidence="4">The sequence shown here is derived from an EMBL/GenBank/DDBJ whole genome shotgun (WGS) entry which is preliminary data.</text>
</comment>
<dbReference type="Pfam" id="PF03972">
    <property type="entry name" value="MmgE_PrpD_N"/>
    <property type="match status" value="1"/>
</dbReference>
<comment type="similarity">
    <text evidence="1">Belongs to the PrpD family.</text>
</comment>
<evidence type="ECO:0000259" key="2">
    <source>
        <dbReference type="Pfam" id="PF03972"/>
    </source>
</evidence>
<proteinExistence type="inferred from homology"/>
<dbReference type="RefSeq" id="WP_344959582.1">
    <property type="nucleotide sequence ID" value="NZ_BAABCX010000005.1"/>
</dbReference>
<dbReference type="InterPro" id="IPR005656">
    <property type="entry name" value="MmgE_PrpD"/>
</dbReference>
<feature type="domain" description="MmgE/PrpD C-terminal" evidence="3">
    <location>
        <begin position="252"/>
        <end position="416"/>
    </location>
</feature>
<protein>
    <submittedName>
        <fullName evidence="4">MmgE/PrpD family protein</fullName>
    </submittedName>
</protein>
<dbReference type="SUPFAM" id="SSF103378">
    <property type="entry name" value="2-methylcitrate dehydratase PrpD"/>
    <property type="match status" value="1"/>
</dbReference>
<evidence type="ECO:0000313" key="4">
    <source>
        <dbReference type="EMBL" id="GAA3548056.1"/>
    </source>
</evidence>
<dbReference type="Pfam" id="PF19305">
    <property type="entry name" value="MmgE_PrpD_C"/>
    <property type="match status" value="1"/>
</dbReference>
<dbReference type="InterPro" id="IPR045337">
    <property type="entry name" value="MmgE_PrpD_C"/>
</dbReference>
<sequence length="449" mass="48662">MQQVVDFIHDLKFEALPERVVWQAVACLFDLTGVAVAGHTTRLGKIMERFVCEQFPGEVPLLFSARTASACGAALFGGMLIDSVDAHDGQVLTKGHVGVAILPALLAAAHGRELDGREFLTTLVMGYEIATRAGIALHATAADYHTSGAWNGIGVAAVVARLHKLDRQQTQEALGAAEFYGPRSQMMRCIDHPTMVKDGSGWGALAGISSALLAGAGFTGAPAVTLAAAEVAPIWNDLGQRWYILEQYFKAYPVCRWAQPAVEAVRQLRPRLGADLGQIREIHIHTFHEGTRLHTVQPGTTEQAQYSLPFSVAAALMDDTIRPQAIAETEQGLYHPARQSLSARVICHEEARYNALFPAERWAHARIILNNGEELVSEPAIARGNPENPLVQAELEDKFDTLTQGLLPDDIGRRLKQRVRELPAMDAGALSEYIALLSTSVTGSSRTQA</sequence>
<dbReference type="PANTHER" id="PTHR16943">
    <property type="entry name" value="2-METHYLCITRATE DEHYDRATASE-RELATED"/>
    <property type="match status" value="1"/>
</dbReference>
<reference evidence="5" key="1">
    <citation type="journal article" date="2019" name="Int. J. Syst. Evol. Microbiol.">
        <title>The Global Catalogue of Microorganisms (GCM) 10K type strain sequencing project: providing services to taxonomists for standard genome sequencing and annotation.</title>
        <authorList>
            <consortium name="The Broad Institute Genomics Platform"/>
            <consortium name="The Broad Institute Genome Sequencing Center for Infectious Disease"/>
            <person name="Wu L."/>
            <person name="Ma J."/>
        </authorList>
    </citation>
    <scope>NUCLEOTIDE SEQUENCE [LARGE SCALE GENOMIC DNA]</scope>
    <source>
        <strain evidence="5">JCM 17110</strain>
    </source>
</reference>
<dbReference type="EMBL" id="BAABCX010000005">
    <property type="protein sequence ID" value="GAA3548056.1"/>
    <property type="molecule type" value="Genomic_DNA"/>
</dbReference>
<feature type="domain" description="MmgE/PrpD N-terminal" evidence="2">
    <location>
        <begin position="3"/>
        <end position="225"/>
    </location>
</feature>
<dbReference type="Proteomes" id="UP001500795">
    <property type="component" value="Unassembled WGS sequence"/>
</dbReference>